<dbReference type="Pfam" id="PF03372">
    <property type="entry name" value="Exo_endo_phos"/>
    <property type="match status" value="1"/>
</dbReference>
<dbReference type="SUPFAM" id="SSF56219">
    <property type="entry name" value="DNase I-like"/>
    <property type="match status" value="1"/>
</dbReference>
<protein>
    <recommendedName>
        <fullName evidence="3">Endonuclease/exonuclease/phosphatase domain-containing protein</fullName>
    </recommendedName>
</protein>
<dbReference type="GO" id="GO:0005737">
    <property type="term" value="C:cytoplasm"/>
    <property type="evidence" value="ECO:0007669"/>
    <property type="project" value="TreeGrafter"/>
</dbReference>
<dbReference type="InterPro" id="IPR036691">
    <property type="entry name" value="Endo/exonu/phosph_ase_sf"/>
</dbReference>
<dbReference type="GO" id="GO:0006302">
    <property type="term" value="P:double-strand break repair"/>
    <property type="evidence" value="ECO:0007669"/>
    <property type="project" value="TreeGrafter"/>
</dbReference>
<dbReference type="EnsemblPlants" id="EMT03506">
    <property type="protein sequence ID" value="EMT03506"/>
    <property type="gene ID" value="F775_04898"/>
</dbReference>
<dbReference type="GO" id="GO:0003697">
    <property type="term" value="F:single-stranded DNA binding"/>
    <property type="evidence" value="ECO:0007669"/>
    <property type="project" value="TreeGrafter"/>
</dbReference>
<evidence type="ECO:0000313" key="4">
    <source>
        <dbReference type="EnsemblPlants" id="EMT03506"/>
    </source>
</evidence>
<dbReference type="Gene3D" id="3.60.10.10">
    <property type="entry name" value="Endonuclease/exonuclease/phosphatase"/>
    <property type="match status" value="1"/>
</dbReference>
<accession>R7W6J7</accession>
<feature type="domain" description="Endonuclease/exonuclease/phosphatase" evidence="3">
    <location>
        <begin position="58"/>
        <end position="140"/>
    </location>
</feature>
<evidence type="ECO:0000259" key="3">
    <source>
        <dbReference type="Pfam" id="PF03372"/>
    </source>
</evidence>
<sequence>MAGLGPGFFRRAWLGPARSPARPEPFSPVMRRFEFPVNVGVLQSNVEVHDPKNEIKFMTYNVWSREDIVLYRRMQAISRLIYHHSPDVIFFQEITPYILRIFQSFSWWKEYHSSPISQEQQKEKNFCMMLSKVPLENYACWKFATTATGKSYLEPRVDDDEANPHSHDAARVPLPAGTDALHGALHAGGARRRGAEQCGERRVRRRHVLG</sequence>
<keyword evidence="1" id="KW-0378">Hydrolase</keyword>
<dbReference type="GO" id="GO:0070260">
    <property type="term" value="F:5'-tyrosyl-DNA phosphodiesterase activity"/>
    <property type="evidence" value="ECO:0007669"/>
    <property type="project" value="TreeGrafter"/>
</dbReference>
<evidence type="ECO:0000256" key="1">
    <source>
        <dbReference type="ARBA" id="ARBA00022801"/>
    </source>
</evidence>
<dbReference type="AlphaFoldDB" id="R7W6J7"/>
<name>R7W6J7_AEGTA</name>
<proteinExistence type="predicted"/>
<dbReference type="PANTHER" id="PTHR15822:SF24">
    <property type="entry name" value="ENDONUCLEASE_EXONUCLEASE_PHOSPHATASE DOMAIN-CONTAINING PROTEIN"/>
    <property type="match status" value="1"/>
</dbReference>
<dbReference type="InterPro" id="IPR051547">
    <property type="entry name" value="TDP2-like"/>
</dbReference>
<organism evidence="4">
    <name type="scientific">Aegilops tauschii</name>
    <name type="common">Tausch's goatgrass</name>
    <name type="synonym">Aegilops squarrosa</name>
    <dbReference type="NCBI Taxonomy" id="37682"/>
    <lineage>
        <taxon>Eukaryota</taxon>
        <taxon>Viridiplantae</taxon>
        <taxon>Streptophyta</taxon>
        <taxon>Embryophyta</taxon>
        <taxon>Tracheophyta</taxon>
        <taxon>Spermatophyta</taxon>
        <taxon>Magnoliopsida</taxon>
        <taxon>Liliopsida</taxon>
        <taxon>Poales</taxon>
        <taxon>Poaceae</taxon>
        <taxon>BOP clade</taxon>
        <taxon>Pooideae</taxon>
        <taxon>Triticodae</taxon>
        <taxon>Triticeae</taxon>
        <taxon>Triticinae</taxon>
        <taxon>Aegilops</taxon>
    </lineage>
</organism>
<reference evidence="4" key="1">
    <citation type="submission" date="2015-06" db="UniProtKB">
        <authorList>
            <consortium name="EnsemblPlants"/>
        </authorList>
    </citation>
    <scope>IDENTIFICATION</scope>
</reference>
<dbReference type="PANTHER" id="PTHR15822">
    <property type="entry name" value="TRAF AND TNF RECEPTOR-ASSOCIATED PROTEIN"/>
    <property type="match status" value="1"/>
</dbReference>
<dbReference type="InterPro" id="IPR005135">
    <property type="entry name" value="Endo/exonuclease/phosphatase"/>
</dbReference>
<evidence type="ECO:0000256" key="2">
    <source>
        <dbReference type="SAM" id="MobiDB-lite"/>
    </source>
</evidence>
<feature type="region of interest" description="Disordered" evidence="2">
    <location>
        <begin position="189"/>
        <end position="210"/>
    </location>
</feature>